<dbReference type="GO" id="GO:0016020">
    <property type="term" value="C:membrane"/>
    <property type="evidence" value="ECO:0007669"/>
    <property type="project" value="UniProtKB-SubCell"/>
</dbReference>
<feature type="transmembrane region" description="Helical" evidence="6">
    <location>
        <begin position="410"/>
        <end position="429"/>
    </location>
</feature>
<dbReference type="SUPFAM" id="SSF103473">
    <property type="entry name" value="MFS general substrate transporter"/>
    <property type="match status" value="1"/>
</dbReference>
<feature type="transmembrane region" description="Helical" evidence="6">
    <location>
        <begin position="58"/>
        <end position="79"/>
    </location>
</feature>
<feature type="transmembrane region" description="Helical" evidence="6">
    <location>
        <begin position="315"/>
        <end position="336"/>
    </location>
</feature>
<evidence type="ECO:0000256" key="2">
    <source>
        <dbReference type="ARBA" id="ARBA00022448"/>
    </source>
</evidence>
<accession>A0A381PE07</accession>
<keyword evidence="4 6" id="KW-1133">Transmembrane helix</keyword>
<feature type="transmembrane region" description="Helical" evidence="6">
    <location>
        <begin position="91"/>
        <end position="111"/>
    </location>
</feature>
<dbReference type="PANTHER" id="PTHR12778:SF10">
    <property type="entry name" value="MAJOR FACILITATOR SUPERFAMILY DOMAIN-CONTAINING PROTEIN 3"/>
    <property type="match status" value="1"/>
</dbReference>
<dbReference type="InterPro" id="IPR036259">
    <property type="entry name" value="MFS_trans_sf"/>
</dbReference>
<dbReference type="EMBL" id="UINC01000944">
    <property type="protein sequence ID" value="SUZ64854.1"/>
    <property type="molecule type" value="Genomic_DNA"/>
</dbReference>
<feature type="transmembrane region" description="Helical" evidence="6">
    <location>
        <begin position="186"/>
        <end position="205"/>
    </location>
</feature>
<dbReference type="PROSITE" id="PS50850">
    <property type="entry name" value="MFS"/>
    <property type="match status" value="1"/>
</dbReference>
<feature type="transmembrane region" description="Helical" evidence="6">
    <location>
        <begin position="287"/>
        <end position="303"/>
    </location>
</feature>
<dbReference type="AlphaFoldDB" id="A0A381PE07"/>
<proteinExistence type="predicted"/>
<reference evidence="8" key="1">
    <citation type="submission" date="2018-05" db="EMBL/GenBank/DDBJ databases">
        <authorList>
            <person name="Lanie J.A."/>
            <person name="Ng W.-L."/>
            <person name="Kazmierczak K.M."/>
            <person name="Andrzejewski T.M."/>
            <person name="Davidsen T.M."/>
            <person name="Wayne K.J."/>
            <person name="Tettelin H."/>
            <person name="Glass J.I."/>
            <person name="Rusch D."/>
            <person name="Podicherti R."/>
            <person name="Tsui H.-C.T."/>
            <person name="Winkler M.E."/>
        </authorList>
    </citation>
    <scope>NUCLEOTIDE SEQUENCE</scope>
</reference>
<sequence>MVNSTAMPRLRLLALTDRRWLRFTAFTSYYFAQGVPIGLFSVAIPAALAQQGRTVAEVLWLAGWVNLPWALKLVVGPFMDRFRYLPMGNRRPWVILAQTGLVTSFVGIALLDPAMSGSLVPIALCGVITNSFAASQDVAVDGMAIDVLPSDERGRANALMGFGQAAGFACYGALCTRLIHSFGIQGAAWVCAASVGFILVVVAILRERPGEKLMPWGPGEASPNHDTSNRRIAQIGTDIFRVLVLPMSLLLMLVEFLNRFRDGIAIGVFPVFGVQQIGLSDVQYADFNFWMTLGAAVFGALLGSSIDRFGARRFLLIALVGAAFCHVVVGSLETLWTNMEFMATLAVINAAFGQLVFVTTIAIFMTICWRKVSATQFAIYMAMANLSRSIGSWVFAGVDESLDLGYRETFFVMAALLAVSAMLLTRFNAPSHIDRIERLDRDRGSGGRTSHG</sequence>
<feature type="domain" description="Major facilitator superfamily (MFS) profile" evidence="7">
    <location>
        <begin position="247"/>
        <end position="452"/>
    </location>
</feature>
<feature type="transmembrane region" description="Helical" evidence="6">
    <location>
        <begin position="20"/>
        <end position="46"/>
    </location>
</feature>
<evidence type="ECO:0000313" key="8">
    <source>
        <dbReference type="EMBL" id="SUZ64854.1"/>
    </source>
</evidence>
<dbReference type="GO" id="GO:0022857">
    <property type="term" value="F:transmembrane transporter activity"/>
    <property type="evidence" value="ECO:0007669"/>
    <property type="project" value="InterPro"/>
</dbReference>
<evidence type="ECO:0000259" key="7">
    <source>
        <dbReference type="PROSITE" id="PS50850"/>
    </source>
</evidence>
<keyword evidence="5 6" id="KW-0472">Membrane</keyword>
<organism evidence="8">
    <name type="scientific">marine metagenome</name>
    <dbReference type="NCBI Taxonomy" id="408172"/>
    <lineage>
        <taxon>unclassified sequences</taxon>
        <taxon>metagenomes</taxon>
        <taxon>ecological metagenomes</taxon>
    </lineage>
</organism>
<name>A0A381PE07_9ZZZZ</name>
<dbReference type="Gene3D" id="1.20.1250.20">
    <property type="entry name" value="MFS general substrate transporter like domains"/>
    <property type="match status" value="2"/>
</dbReference>
<feature type="transmembrane region" description="Helical" evidence="6">
    <location>
        <begin position="239"/>
        <end position="257"/>
    </location>
</feature>
<dbReference type="InterPro" id="IPR020846">
    <property type="entry name" value="MFS_dom"/>
</dbReference>
<comment type="subcellular location">
    <subcellularLocation>
        <location evidence="1">Membrane</location>
        <topology evidence="1">Multi-pass membrane protein</topology>
    </subcellularLocation>
</comment>
<protein>
    <recommendedName>
        <fullName evidence="7">Major facilitator superfamily (MFS) profile domain-containing protein</fullName>
    </recommendedName>
</protein>
<dbReference type="Pfam" id="PF07690">
    <property type="entry name" value="MFS_1"/>
    <property type="match status" value="2"/>
</dbReference>
<dbReference type="PANTHER" id="PTHR12778">
    <property type="entry name" value="SOLUTE CARRIER FAMILY 33 ACETYL-COA TRANSPORTER -RELATED"/>
    <property type="match status" value="1"/>
</dbReference>
<keyword evidence="3 6" id="KW-0812">Transmembrane</keyword>
<feature type="transmembrane region" description="Helical" evidence="6">
    <location>
        <begin position="377"/>
        <end position="398"/>
    </location>
</feature>
<keyword evidence="2" id="KW-0813">Transport</keyword>
<evidence type="ECO:0000256" key="5">
    <source>
        <dbReference type="ARBA" id="ARBA00023136"/>
    </source>
</evidence>
<dbReference type="InterPro" id="IPR004752">
    <property type="entry name" value="AmpG_permease/AT-1"/>
</dbReference>
<evidence type="ECO:0000256" key="1">
    <source>
        <dbReference type="ARBA" id="ARBA00004141"/>
    </source>
</evidence>
<dbReference type="InterPro" id="IPR011701">
    <property type="entry name" value="MFS"/>
</dbReference>
<evidence type="ECO:0000256" key="4">
    <source>
        <dbReference type="ARBA" id="ARBA00022989"/>
    </source>
</evidence>
<gene>
    <name evidence="8" type="ORF">METZ01_LOCUS17708</name>
</gene>
<evidence type="ECO:0000256" key="6">
    <source>
        <dbReference type="SAM" id="Phobius"/>
    </source>
</evidence>
<evidence type="ECO:0000256" key="3">
    <source>
        <dbReference type="ARBA" id="ARBA00022692"/>
    </source>
</evidence>
<feature type="transmembrane region" description="Helical" evidence="6">
    <location>
        <begin position="342"/>
        <end position="365"/>
    </location>
</feature>